<keyword evidence="2" id="KW-1185">Reference proteome</keyword>
<organism evidence="1 2">
    <name type="scientific">Parasponia andersonii</name>
    <name type="common">Sponia andersonii</name>
    <dbReference type="NCBI Taxonomy" id="3476"/>
    <lineage>
        <taxon>Eukaryota</taxon>
        <taxon>Viridiplantae</taxon>
        <taxon>Streptophyta</taxon>
        <taxon>Embryophyta</taxon>
        <taxon>Tracheophyta</taxon>
        <taxon>Spermatophyta</taxon>
        <taxon>Magnoliopsida</taxon>
        <taxon>eudicotyledons</taxon>
        <taxon>Gunneridae</taxon>
        <taxon>Pentapetalae</taxon>
        <taxon>rosids</taxon>
        <taxon>fabids</taxon>
        <taxon>Rosales</taxon>
        <taxon>Cannabaceae</taxon>
        <taxon>Parasponia</taxon>
    </lineage>
</organism>
<gene>
    <name evidence="1" type="ORF">PanWU01x14_239660</name>
</gene>
<comment type="caution">
    <text evidence="1">The sequence shown here is derived from an EMBL/GenBank/DDBJ whole genome shotgun (WGS) entry which is preliminary data.</text>
</comment>
<sequence length="51" mass="5886">MFYIRASIEVNANGVGECVFDLKITNEALSIISKLRVHFFFFLDYSTTVKH</sequence>
<accession>A0A2P5BH36</accession>
<proteinExistence type="predicted"/>
<name>A0A2P5BH36_PARAD</name>
<reference evidence="2" key="1">
    <citation type="submission" date="2016-06" db="EMBL/GenBank/DDBJ databases">
        <title>Parallel loss of symbiosis genes in relatives of nitrogen-fixing non-legume Parasponia.</title>
        <authorList>
            <person name="Van Velzen R."/>
            <person name="Holmer R."/>
            <person name="Bu F."/>
            <person name="Rutten L."/>
            <person name="Van Zeijl A."/>
            <person name="Liu W."/>
            <person name="Santuari L."/>
            <person name="Cao Q."/>
            <person name="Sharma T."/>
            <person name="Shen D."/>
            <person name="Roswanjaya Y."/>
            <person name="Wardhani T."/>
            <person name="Kalhor M.S."/>
            <person name="Jansen J."/>
            <person name="Van den Hoogen J."/>
            <person name="Gungor B."/>
            <person name="Hartog M."/>
            <person name="Hontelez J."/>
            <person name="Verver J."/>
            <person name="Yang W.-C."/>
            <person name="Schijlen E."/>
            <person name="Repin R."/>
            <person name="Schilthuizen M."/>
            <person name="Schranz E."/>
            <person name="Heidstra R."/>
            <person name="Miyata K."/>
            <person name="Fedorova E."/>
            <person name="Kohlen W."/>
            <person name="Bisseling T."/>
            <person name="Smit S."/>
            <person name="Geurts R."/>
        </authorList>
    </citation>
    <scope>NUCLEOTIDE SEQUENCE [LARGE SCALE GENOMIC DNA]</scope>
    <source>
        <strain evidence="2">cv. WU1-14</strain>
    </source>
</reference>
<protein>
    <submittedName>
        <fullName evidence="1">Uncharacterized protein</fullName>
    </submittedName>
</protein>
<dbReference type="Proteomes" id="UP000237105">
    <property type="component" value="Unassembled WGS sequence"/>
</dbReference>
<evidence type="ECO:0000313" key="2">
    <source>
        <dbReference type="Proteomes" id="UP000237105"/>
    </source>
</evidence>
<evidence type="ECO:0000313" key="1">
    <source>
        <dbReference type="EMBL" id="PON48076.1"/>
    </source>
</evidence>
<dbReference type="EMBL" id="JXTB01000282">
    <property type="protein sequence ID" value="PON48076.1"/>
    <property type="molecule type" value="Genomic_DNA"/>
</dbReference>
<dbReference type="AlphaFoldDB" id="A0A2P5BH36"/>